<dbReference type="EMBL" id="BMKK01000001">
    <property type="protein sequence ID" value="GGD42205.1"/>
    <property type="molecule type" value="Genomic_DNA"/>
</dbReference>
<sequence>MKTSFVTLLLSALLFDFNNTNDQQGTYTIDGKTYNGKVSTQEFVNKNFSVLCEYSDESSPDYKKWKYDLLQVTFHNKAEALKGGVFKISSTSSINQESGYVSIGGHDGFTNLFGDGSSTITVTNKTIKISNIKLFQYPATHLSTNKNYLINSVAIPFE</sequence>
<proteinExistence type="predicted"/>
<reference evidence="1" key="2">
    <citation type="submission" date="2020-09" db="EMBL/GenBank/DDBJ databases">
        <authorList>
            <person name="Sun Q."/>
            <person name="Zhou Y."/>
        </authorList>
    </citation>
    <scope>NUCLEOTIDE SEQUENCE</scope>
    <source>
        <strain evidence="1">CGMCC 1.15958</strain>
    </source>
</reference>
<dbReference type="AlphaFoldDB" id="A0A917DJX4"/>
<name>A0A917DJX4_9BACT</name>
<reference evidence="1" key="1">
    <citation type="journal article" date="2014" name="Int. J. Syst. Evol. Microbiol.">
        <title>Complete genome sequence of Corynebacterium casei LMG S-19264T (=DSM 44701T), isolated from a smear-ripened cheese.</title>
        <authorList>
            <consortium name="US DOE Joint Genome Institute (JGI-PGF)"/>
            <person name="Walter F."/>
            <person name="Albersmeier A."/>
            <person name="Kalinowski J."/>
            <person name="Ruckert C."/>
        </authorList>
    </citation>
    <scope>NUCLEOTIDE SEQUENCE</scope>
    <source>
        <strain evidence="1">CGMCC 1.15958</strain>
    </source>
</reference>
<keyword evidence="2" id="KW-1185">Reference proteome</keyword>
<dbReference type="RefSeq" id="WP_188763873.1">
    <property type="nucleotide sequence ID" value="NZ_BMKK01000001.1"/>
</dbReference>
<accession>A0A917DJX4</accession>
<protein>
    <submittedName>
        <fullName evidence="1">Uncharacterized protein</fullName>
    </submittedName>
</protein>
<evidence type="ECO:0000313" key="2">
    <source>
        <dbReference type="Proteomes" id="UP000609064"/>
    </source>
</evidence>
<dbReference type="Proteomes" id="UP000609064">
    <property type="component" value="Unassembled WGS sequence"/>
</dbReference>
<organism evidence="1 2">
    <name type="scientific">Emticicia aquatilis</name>
    <dbReference type="NCBI Taxonomy" id="1537369"/>
    <lineage>
        <taxon>Bacteria</taxon>
        <taxon>Pseudomonadati</taxon>
        <taxon>Bacteroidota</taxon>
        <taxon>Cytophagia</taxon>
        <taxon>Cytophagales</taxon>
        <taxon>Leadbetterellaceae</taxon>
        <taxon>Emticicia</taxon>
    </lineage>
</organism>
<comment type="caution">
    <text evidence="1">The sequence shown here is derived from an EMBL/GenBank/DDBJ whole genome shotgun (WGS) entry which is preliminary data.</text>
</comment>
<evidence type="ECO:0000313" key="1">
    <source>
        <dbReference type="EMBL" id="GGD42205.1"/>
    </source>
</evidence>
<gene>
    <name evidence="1" type="ORF">GCM10011514_02720</name>
</gene>